<dbReference type="InterPro" id="IPR013747">
    <property type="entry name" value="ACP_syn_III_C"/>
</dbReference>
<dbReference type="GO" id="GO:0044550">
    <property type="term" value="P:secondary metabolite biosynthetic process"/>
    <property type="evidence" value="ECO:0007669"/>
    <property type="project" value="TreeGrafter"/>
</dbReference>
<dbReference type="PANTHER" id="PTHR34069:SF2">
    <property type="entry name" value="BETA-KETOACYL-[ACYL-CARRIER-PROTEIN] SYNTHASE III"/>
    <property type="match status" value="1"/>
</dbReference>
<feature type="domain" description="Beta-ketoacyl-[acyl-carrier-protein] synthase III N-terminal" evidence="4">
    <location>
        <begin position="133"/>
        <end position="205"/>
    </location>
</feature>
<dbReference type="eggNOG" id="COG0332">
    <property type="taxonomic scope" value="Bacteria"/>
</dbReference>
<dbReference type="EMBL" id="FONA01000011">
    <property type="protein sequence ID" value="SFE45323.1"/>
    <property type="molecule type" value="Genomic_DNA"/>
</dbReference>
<dbReference type="AlphaFoldDB" id="A0A1I2AQP6"/>
<dbReference type="Proteomes" id="UP000181976">
    <property type="component" value="Unassembled WGS sequence"/>
</dbReference>
<dbReference type="OrthoDB" id="5171393at2"/>
<evidence type="ECO:0000256" key="1">
    <source>
        <dbReference type="ARBA" id="ARBA00022679"/>
    </source>
</evidence>
<dbReference type="InterPro" id="IPR013751">
    <property type="entry name" value="ACP_syn_III_N"/>
</dbReference>
<reference evidence="5 6" key="1">
    <citation type="submission" date="2016-10" db="EMBL/GenBank/DDBJ databases">
        <authorList>
            <person name="de Groot N.N."/>
        </authorList>
    </citation>
    <scope>NUCLEOTIDE SEQUENCE [LARGE SCALE GENOMIC DNA]</scope>
    <source>
        <strain evidence="5 6">DSM 19012</strain>
    </source>
</reference>
<dbReference type="Gene3D" id="3.40.47.10">
    <property type="match status" value="2"/>
</dbReference>
<dbReference type="GO" id="GO:0006633">
    <property type="term" value="P:fatty acid biosynthetic process"/>
    <property type="evidence" value="ECO:0007669"/>
    <property type="project" value="InterPro"/>
</dbReference>
<keyword evidence="6" id="KW-1185">Reference proteome</keyword>
<dbReference type="Pfam" id="PF08545">
    <property type="entry name" value="ACP_syn_III"/>
    <property type="match status" value="1"/>
</dbReference>
<accession>A0A1I2AQP6</accession>
<evidence type="ECO:0000313" key="5">
    <source>
        <dbReference type="EMBL" id="SFE45323.1"/>
    </source>
</evidence>
<keyword evidence="1" id="KW-0808">Transferase</keyword>
<name>A0A1I2AQP6_9BACT</name>
<evidence type="ECO:0000259" key="3">
    <source>
        <dbReference type="Pfam" id="PF08541"/>
    </source>
</evidence>
<dbReference type="InterPro" id="IPR016039">
    <property type="entry name" value="Thiolase-like"/>
</dbReference>
<evidence type="ECO:0000313" key="6">
    <source>
        <dbReference type="Proteomes" id="UP000181976"/>
    </source>
</evidence>
<gene>
    <name evidence="5" type="ORF">SAMN05444380_111118</name>
</gene>
<dbReference type="InParanoid" id="A0A1I2AQP6"/>
<feature type="domain" description="Beta-ketoacyl-[acyl-carrier-protein] synthase III C-terminal" evidence="3">
    <location>
        <begin position="260"/>
        <end position="358"/>
    </location>
</feature>
<dbReference type="SUPFAM" id="SSF53901">
    <property type="entry name" value="Thiolase-like"/>
    <property type="match status" value="1"/>
</dbReference>
<sequence>MENKLYSVIAGTGSYIPSQVIKNEDFLKNSFFSAEGEPLKKTNEEIINKFKDITEIEERRYVEDKYVASDIGSIAAQNALETANIDAETLDKIIVAHNFGDISKETGRTDILPSLAAKIKYKLKIKNPYCGAYDVLFGCPGWIEAMIQADFYIKSGAAKRVLVIGTETLSRISDPHDIDSMIYSDGAGAVVLEARESNQPEGIISHISRSDTYENAWFLHMGSSYNPEVDAREQYLKMNGRKVYEYALNTVPATVKKAIESANIDISDVKKVLIHQANAKMDHAILKRLFKLYGLKTVPDNIMPLTISKLGNNSVATVPVLFDLLMREKLDNHRINSGDYFVFTSVGAGMNINAIVYKMP</sequence>
<dbReference type="RefSeq" id="WP_010526422.1">
    <property type="nucleotide sequence ID" value="NZ_AFSL01000009.1"/>
</dbReference>
<dbReference type="PANTHER" id="PTHR34069">
    <property type="entry name" value="3-OXOACYL-[ACYL-CARRIER-PROTEIN] SYNTHASE 3"/>
    <property type="match status" value="1"/>
</dbReference>
<protein>
    <submittedName>
        <fullName evidence="5">3-oxoacyl-[acyl-carrier-protein] synthase-3</fullName>
    </submittedName>
</protein>
<keyword evidence="2" id="KW-0012">Acyltransferase</keyword>
<evidence type="ECO:0000259" key="4">
    <source>
        <dbReference type="Pfam" id="PF08545"/>
    </source>
</evidence>
<evidence type="ECO:0000256" key="2">
    <source>
        <dbReference type="ARBA" id="ARBA00023315"/>
    </source>
</evidence>
<dbReference type="Pfam" id="PF08541">
    <property type="entry name" value="ACP_syn_III_C"/>
    <property type="match status" value="1"/>
</dbReference>
<organism evidence="5 6">
    <name type="scientific">Thermophagus xiamenensis</name>
    <dbReference type="NCBI Taxonomy" id="385682"/>
    <lineage>
        <taxon>Bacteria</taxon>
        <taxon>Pseudomonadati</taxon>
        <taxon>Bacteroidota</taxon>
        <taxon>Bacteroidia</taxon>
        <taxon>Marinilabiliales</taxon>
        <taxon>Marinilabiliaceae</taxon>
        <taxon>Thermophagus</taxon>
    </lineage>
</organism>
<dbReference type="GO" id="GO:0004315">
    <property type="term" value="F:3-oxoacyl-[acyl-carrier-protein] synthase activity"/>
    <property type="evidence" value="ECO:0007669"/>
    <property type="project" value="InterPro"/>
</dbReference>
<dbReference type="CDD" id="cd00830">
    <property type="entry name" value="KAS_III"/>
    <property type="match status" value="1"/>
</dbReference>
<proteinExistence type="predicted"/>
<dbReference type="STRING" id="385682.SAMN05444380_111118"/>